<feature type="region of interest" description="Disordered" evidence="10">
    <location>
        <begin position="410"/>
        <end position="429"/>
    </location>
</feature>
<accession>A0A8U0WDX0</accession>
<dbReference type="KEGG" id="gfs:119633621"/>
<evidence type="ECO:0000256" key="4">
    <source>
        <dbReference type="ARBA" id="ARBA00022490"/>
    </source>
</evidence>
<evidence type="ECO:0000256" key="6">
    <source>
        <dbReference type="ARBA" id="ARBA00023228"/>
    </source>
</evidence>
<dbReference type="SMART" id="SM00584">
    <property type="entry name" value="TLDc"/>
    <property type="match status" value="1"/>
</dbReference>
<dbReference type="GO" id="GO:0006979">
    <property type="term" value="P:response to oxidative stress"/>
    <property type="evidence" value="ECO:0007669"/>
    <property type="project" value="TreeGrafter"/>
</dbReference>
<evidence type="ECO:0000256" key="2">
    <source>
        <dbReference type="ARBA" id="ARBA00004371"/>
    </source>
</evidence>
<dbReference type="AlphaFoldDB" id="A0A8U0WDX0"/>
<reference evidence="13" key="1">
    <citation type="submission" date="2025-08" db="UniProtKB">
        <authorList>
            <consortium name="RefSeq"/>
        </authorList>
    </citation>
    <scope>IDENTIFICATION</scope>
    <source>
        <tissue evidence="13">Whole body pupa</tissue>
    </source>
</reference>
<dbReference type="PANTHER" id="PTHR23354">
    <property type="entry name" value="NUCLEOLAR PROTEIN 7/ESTROGEN RECEPTOR COACTIVATOR-RELATED"/>
    <property type="match status" value="1"/>
</dbReference>
<sequence length="460" mass="53537">MGNSASNEKQQQKYVSLTPQEQRILENSFKLLACGGNTKDIKTEQIRIAWRAIVGDVITEYIINFFNSRPKKANSQNPSSIDYSLYIEPYLIMEKYDKTQQINFLANSLSEKGTSTDGNLVLEEVRKYVSAVVKTYIRALPFYCKSFETWKKHDYRYEDQTAESLANAFLKQFYKESKTLILEEELEKFLQYNFSFQIMWREIIAYIYGYRAPDRLEKLLVNTEPLLPALEGLTEAHKNYKPIMEIPHIIYMNSHLHYTLRSKWRFLFSSKIMGESFSTMLGKILNRGPTMVVVEDEDNYLFAGFAPQSWSKGLNFGGDDTSMLLTLRPEMRSFPSTKYNDHFQYLHINQQTLPNGLGMGGQFNYWGLWLDSEYGKGQSSETCTTFRDYVQLSKQKEFRIKNVEVWGVGDEPKLSEDSDEDINDTNKKSVLDKNLEDRVMLQMSGHKMHSEGLREPEMDL</sequence>
<evidence type="ECO:0000256" key="10">
    <source>
        <dbReference type="SAM" id="MobiDB-lite"/>
    </source>
</evidence>
<evidence type="ECO:0000256" key="7">
    <source>
        <dbReference type="ARBA" id="ARBA00039594"/>
    </source>
</evidence>
<dbReference type="InterPro" id="IPR006571">
    <property type="entry name" value="TLDc_dom"/>
</dbReference>
<evidence type="ECO:0000256" key="1">
    <source>
        <dbReference type="ARBA" id="ARBA00004370"/>
    </source>
</evidence>
<dbReference type="GO" id="GO:0005634">
    <property type="term" value="C:nucleus"/>
    <property type="evidence" value="ECO:0007669"/>
    <property type="project" value="TreeGrafter"/>
</dbReference>
<evidence type="ECO:0000256" key="3">
    <source>
        <dbReference type="ARBA" id="ARBA00004496"/>
    </source>
</evidence>
<evidence type="ECO:0000256" key="5">
    <source>
        <dbReference type="ARBA" id="ARBA00023136"/>
    </source>
</evidence>
<keyword evidence="4" id="KW-0963">Cytoplasm</keyword>
<evidence type="ECO:0000259" key="11">
    <source>
        <dbReference type="PROSITE" id="PS51886"/>
    </source>
</evidence>
<comment type="subcellular location">
    <subcellularLocation>
        <location evidence="3">Cytoplasm</location>
    </subcellularLocation>
    <subcellularLocation>
        <location evidence="2">Lysosome</location>
    </subcellularLocation>
    <subcellularLocation>
        <location evidence="1">Membrane</location>
    </subcellularLocation>
</comment>
<dbReference type="RefSeq" id="XP_037883173.1">
    <property type="nucleotide sequence ID" value="XM_038027245.1"/>
</dbReference>
<feature type="domain" description="TLDc" evidence="11">
    <location>
        <begin position="242"/>
        <end position="409"/>
    </location>
</feature>
<name>A0A8U0WDX0_9MUSC</name>
<evidence type="ECO:0000256" key="9">
    <source>
        <dbReference type="ARBA" id="ARBA00042134"/>
    </source>
</evidence>
<gene>
    <name evidence="13" type="primary">LOC119633621</name>
</gene>
<evidence type="ECO:0000313" key="12">
    <source>
        <dbReference type="Proteomes" id="UP000092443"/>
    </source>
</evidence>
<dbReference type="GeneID" id="119633621"/>
<evidence type="ECO:0000313" key="13">
    <source>
        <dbReference type="RefSeq" id="XP_037883173.1"/>
    </source>
</evidence>
<evidence type="ECO:0000256" key="8">
    <source>
        <dbReference type="ARBA" id="ARBA00041780"/>
    </source>
</evidence>
<proteinExistence type="predicted"/>
<organism evidence="12 13">
    <name type="scientific">Glossina fuscipes</name>
    <dbReference type="NCBI Taxonomy" id="7396"/>
    <lineage>
        <taxon>Eukaryota</taxon>
        <taxon>Metazoa</taxon>
        <taxon>Ecdysozoa</taxon>
        <taxon>Arthropoda</taxon>
        <taxon>Hexapoda</taxon>
        <taxon>Insecta</taxon>
        <taxon>Pterygota</taxon>
        <taxon>Neoptera</taxon>
        <taxon>Endopterygota</taxon>
        <taxon>Diptera</taxon>
        <taxon>Brachycera</taxon>
        <taxon>Muscomorpha</taxon>
        <taxon>Hippoboscoidea</taxon>
        <taxon>Glossinidae</taxon>
        <taxon>Glossina</taxon>
    </lineage>
</organism>
<keyword evidence="12" id="KW-1185">Reference proteome</keyword>
<dbReference type="Pfam" id="PF07534">
    <property type="entry name" value="TLD"/>
    <property type="match status" value="1"/>
</dbReference>
<dbReference type="PROSITE" id="PS51886">
    <property type="entry name" value="TLDC"/>
    <property type="match status" value="1"/>
</dbReference>
<dbReference type="GO" id="GO:0005764">
    <property type="term" value="C:lysosome"/>
    <property type="evidence" value="ECO:0007669"/>
    <property type="project" value="UniProtKB-SubCell"/>
</dbReference>
<dbReference type="GO" id="GO:0016020">
    <property type="term" value="C:membrane"/>
    <property type="evidence" value="ECO:0007669"/>
    <property type="project" value="UniProtKB-SubCell"/>
</dbReference>
<dbReference type="Proteomes" id="UP000092443">
    <property type="component" value="Unplaced"/>
</dbReference>
<keyword evidence="6" id="KW-0458">Lysosome</keyword>
<dbReference type="PANTHER" id="PTHR23354:SF131">
    <property type="entry name" value="MTOR-ASSOCIATED PROTEIN MEAK7"/>
    <property type="match status" value="1"/>
</dbReference>
<protein>
    <recommendedName>
        <fullName evidence="7">MTOR-associated protein MEAK7</fullName>
    </recommendedName>
    <alternativeName>
        <fullName evidence="9">TBC/LysM-associated domain-containing protein 1</fullName>
    </alternativeName>
    <alternativeName>
        <fullName evidence="8">TLD domain-containing protein 1</fullName>
    </alternativeName>
</protein>
<keyword evidence="5" id="KW-0472">Membrane</keyword>